<dbReference type="eggNOG" id="COG3544">
    <property type="taxonomic scope" value="Bacteria"/>
</dbReference>
<dbReference type="InterPro" id="IPR012347">
    <property type="entry name" value="Ferritin-like"/>
</dbReference>
<evidence type="ECO:0000256" key="1">
    <source>
        <dbReference type="SAM" id="SignalP"/>
    </source>
</evidence>
<dbReference type="Pfam" id="PF03713">
    <property type="entry name" value="DUF305"/>
    <property type="match status" value="1"/>
</dbReference>
<evidence type="ECO:0000313" key="4">
    <source>
        <dbReference type="Proteomes" id="UP000012015"/>
    </source>
</evidence>
<dbReference type="PANTHER" id="PTHR36933:SF1">
    <property type="entry name" value="SLL0788 PROTEIN"/>
    <property type="match status" value="1"/>
</dbReference>
<sequence>MCPNGMLVYLSKPLNEGMIPLKKFLVLSTTALAAVIALAGCATGAGEEMPGMDHSTSATSGTTTDVAVGEHNSADTMFSQMMIPHHEQAVEMSDIMLAKTGLDPKIETLAQDIKAAQAPEIQKMTDWLTAWSEPTSMSGSHGMDGMMTDADLDKLTAAQGTEASKLFLTQMIAHHEGAVKMAKTEVADGKNADAVALAKDIVSSQEAEIQDMRDLLATL</sequence>
<dbReference type="Proteomes" id="UP000012015">
    <property type="component" value="Unassembled WGS sequence"/>
</dbReference>
<dbReference type="EMBL" id="AOCK01000016">
    <property type="protein sequence ID" value="EMQ96634.1"/>
    <property type="molecule type" value="Genomic_DNA"/>
</dbReference>
<evidence type="ECO:0000313" key="3">
    <source>
        <dbReference type="EMBL" id="EMQ96634.1"/>
    </source>
</evidence>
<organism evidence="3 4">
    <name type="scientific">Paeniglutamicibacter gangotriensis Lz1y</name>
    <dbReference type="NCBI Taxonomy" id="1276920"/>
    <lineage>
        <taxon>Bacteria</taxon>
        <taxon>Bacillati</taxon>
        <taxon>Actinomycetota</taxon>
        <taxon>Actinomycetes</taxon>
        <taxon>Micrococcales</taxon>
        <taxon>Micrococcaceae</taxon>
        <taxon>Paeniglutamicibacter</taxon>
    </lineage>
</organism>
<dbReference type="PATRIC" id="fig|1276920.7.peg.4050"/>
<dbReference type="InterPro" id="IPR005183">
    <property type="entry name" value="DUF305_CopM-like"/>
</dbReference>
<dbReference type="STRING" id="1276920.ADIAG_04058"/>
<feature type="chain" id="PRO_5039251045" description="DUF305 domain-containing protein" evidence="1">
    <location>
        <begin position="34"/>
        <end position="219"/>
    </location>
</feature>
<reference evidence="3 4" key="1">
    <citation type="journal article" date="2013" name="Genome Announc.">
        <title>Draft Genome Sequence of Arthrobacter gangotriensis Strain Lz1yT, Isolated from a Penguin Rookery Soil Sample Collected in Antarctica, near the Indian Station Dakshin Gangotri.</title>
        <authorList>
            <person name="Shivaji S."/>
            <person name="Ara S."/>
            <person name="Bandi S."/>
            <person name="Singh A."/>
            <person name="Kumar Pinnaka A."/>
        </authorList>
    </citation>
    <scope>NUCLEOTIDE SEQUENCE [LARGE SCALE GENOMIC DNA]</scope>
    <source>
        <strain evidence="3 4">Lz1y</strain>
    </source>
</reference>
<keyword evidence="4" id="KW-1185">Reference proteome</keyword>
<protein>
    <recommendedName>
        <fullName evidence="2">DUF305 domain-containing protein</fullName>
    </recommendedName>
</protein>
<feature type="domain" description="DUF305" evidence="2">
    <location>
        <begin position="75"/>
        <end position="216"/>
    </location>
</feature>
<accession>M7N4F6</accession>
<keyword evidence="1" id="KW-0732">Signal</keyword>
<dbReference type="Gene3D" id="1.20.1260.10">
    <property type="match status" value="1"/>
</dbReference>
<dbReference type="PANTHER" id="PTHR36933">
    <property type="entry name" value="SLL0788 PROTEIN"/>
    <property type="match status" value="1"/>
</dbReference>
<dbReference type="AlphaFoldDB" id="M7N4F6"/>
<name>M7N4F6_9MICC</name>
<evidence type="ECO:0000259" key="2">
    <source>
        <dbReference type="Pfam" id="PF03713"/>
    </source>
</evidence>
<proteinExistence type="predicted"/>
<gene>
    <name evidence="3" type="ORF">ADIAG_04058</name>
</gene>
<comment type="caution">
    <text evidence="3">The sequence shown here is derived from an EMBL/GenBank/DDBJ whole genome shotgun (WGS) entry which is preliminary data.</text>
</comment>
<feature type="signal peptide" evidence="1">
    <location>
        <begin position="1"/>
        <end position="33"/>
    </location>
</feature>